<gene>
    <name evidence="2" type="ORF">B0I36DRAFT_363242</name>
</gene>
<dbReference type="Proteomes" id="UP000756346">
    <property type="component" value="Unassembled WGS sequence"/>
</dbReference>
<protein>
    <submittedName>
        <fullName evidence="2">Uncharacterized protein</fullName>
    </submittedName>
</protein>
<proteinExistence type="predicted"/>
<keyword evidence="3" id="KW-1185">Reference proteome</keyword>
<dbReference type="EMBL" id="JAGTJQ010000005">
    <property type="protein sequence ID" value="KAH7031569.1"/>
    <property type="molecule type" value="Genomic_DNA"/>
</dbReference>
<organism evidence="2 3">
    <name type="scientific">Microdochium trichocladiopsis</name>
    <dbReference type="NCBI Taxonomy" id="1682393"/>
    <lineage>
        <taxon>Eukaryota</taxon>
        <taxon>Fungi</taxon>
        <taxon>Dikarya</taxon>
        <taxon>Ascomycota</taxon>
        <taxon>Pezizomycotina</taxon>
        <taxon>Sordariomycetes</taxon>
        <taxon>Xylariomycetidae</taxon>
        <taxon>Xylariales</taxon>
        <taxon>Microdochiaceae</taxon>
        <taxon>Microdochium</taxon>
    </lineage>
</organism>
<feature type="signal peptide" evidence="1">
    <location>
        <begin position="1"/>
        <end position="20"/>
    </location>
</feature>
<feature type="chain" id="PRO_5040373894" evidence="1">
    <location>
        <begin position="21"/>
        <end position="234"/>
    </location>
</feature>
<name>A0A9P8Y790_9PEZI</name>
<dbReference type="OrthoDB" id="2119228at2759"/>
<evidence type="ECO:0000313" key="3">
    <source>
        <dbReference type="Proteomes" id="UP000756346"/>
    </source>
</evidence>
<comment type="caution">
    <text evidence="2">The sequence shown here is derived from an EMBL/GenBank/DDBJ whole genome shotgun (WGS) entry which is preliminary data.</text>
</comment>
<dbReference type="RefSeq" id="XP_046013249.1">
    <property type="nucleotide sequence ID" value="XM_046158777.1"/>
</dbReference>
<keyword evidence="1" id="KW-0732">Signal</keyword>
<sequence>MTLTATAATLALFSTSLVQALPRSLVPNGPGGALPIRDVARLAELEALHNETLADLKAGHFSTIQRRGEQALDNDIEKRNPEVLAGMLLSSRLSAEIIKRIYKNLKDVFDTDNHETWFNENRCRTSFRTNGGVTEGIWSYDKGFGYRDPSGSHVFEAAWIDPENNDPPVHYYSDKGIGDFSVQFTATDSYAWDGIDGTKNCPFQGLCNPQFVFYRDRYNIIFSTWFCYGMYTSK</sequence>
<dbReference type="AlphaFoldDB" id="A0A9P8Y790"/>
<dbReference type="GeneID" id="70188323"/>
<evidence type="ECO:0000256" key="1">
    <source>
        <dbReference type="SAM" id="SignalP"/>
    </source>
</evidence>
<accession>A0A9P8Y790</accession>
<evidence type="ECO:0000313" key="2">
    <source>
        <dbReference type="EMBL" id="KAH7031569.1"/>
    </source>
</evidence>
<reference evidence="2" key="1">
    <citation type="journal article" date="2021" name="Nat. Commun.">
        <title>Genetic determinants of endophytism in the Arabidopsis root mycobiome.</title>
        <authorList>
            <person name="Mesny F."/>
            <person name="Miyauchi S."/>
            <person name="Thiergart T."/>
            <person name="Pickel B."/>
            <person name="Atanasova L."/>
            <person name="Karlsson M."/>
            <person name="Huettel B."/>
            <person name="Barry K.W."/>
            <person name="Haridas S."/>
            <person name="Chen C."/>
            <person name="Bauer D."/>
            <person name="Andreopoulos W."/>
            <person name="Pangilinan J."/>
            <person name="LaButti K."/>
            <person name="Riley R."/>
            <person name="Lipzen A."/>
            <person name="Clum A."/>
            <person name="Drula E."/>
            <person name="Henrissat B."/>
            <person name="Kohler A."/>
            <person name="Grigoriev I.V."/>
            <person name="Martin F.M."/>
            <person name="Hacquard S."/>
        </authorList>
    </citation>
    <scope>NUCLEOTIDE SEQUENCE</scope>
    <source>
        <strain evidence="2">MPI-CAGE-CH-0230</strain>
    </source>
</reference>